<dbReference type="AlphaFoldDB" id="A0AB35M1Z5"/>
<dbReference type="GO" id="GO:0031992">
    <property type="term" value="F:energy transducer activity"/>
    <property type="evidence" value="ECO:0007669"/>
    <property type="project" value="TreeGrafter"/>
</dbReference>
<evidence type="ECO:0000256" key="5">
    <source>
        <dbReference type="SAM" id="SignalP"/>
    </source>
</evidence>
<accession>A0AB35M1Z5</accession>
<comment type="caution">
    <text evidence="6">The sequence shown here is derived from an EMBL/GenBank/DDBJ whole genome shotgun (WGS) entry which is preliminary data.</text>
</comment>
<organism evidence="6 7">
    <name type="scientific">Acinetobacter towneri</name>
    <dbReference type="NCBI Taxonomy" id="202956"/>
    <lineage>
        <taxon>Bacteria</taxon>
        <taxon>Pseudomonadati</taxon>
        <taxon>Pseudomonadota</taxon>
        <taxon>Gammaproteobacteria</taxon>
        <taxon>Moraxellales</taxon>
        <taxon>Moraxellaceae</taxon>
        <taxon>Acinetobacter</taxon>
    </lineage>
</organism>
<protein>
    <submittedName>
        <fullName evidence="6">Energy transducer TonB</fullName>
    </submittedName>
</protein>
<sequence>MMKTSLYITLLFGLSATHLYAKPPQQKPTPKATLEVQKSAALPAHLTTRLAWRKFPQPKYKNEDLNQQNRAAIVRIYADETGKISQATIQESTGLKKLDDALLQAVRTAEIQPTYVEDTAVPTIGFQSFNLRFQDNQHEDCQFDFQSKQWLAQQQQQKVQFKYRSQPQLNLSAEDLKNHSRKLKFQFKVNKHGEVKRVKLTQGSGQYALDQQVLAAVKAAQVDVPRQFWLYKKSKLKDEIYFDLNTCDAQEQS</sequence>
<dbReference type="NCBIfam" id="TIGR01352">
    <property type="entry name" value="tonB_Cterm"/>
    <property type="match status" value="2"/>
</dbReference>
<dbReference type="SUPFAM" id="SSF74653">
    <property type="entry name" value="TolA/TonB C-terminal domain"/>
    <property type="match status" value="2"/>
</dbReference>
<keyword evidence="2" id="KW-0812">Transmembrane</keyword>
<evidence type="ECO:0000313" key="6">
    <source>
        <dbReference type="EMBL" id="MDM1719764.1"/>
    </source>
</evidence>
<proteinExistence type="predicted"/>
<evidence type="ECO:0000256" key="2">
    <source>
        <dbReference type="ARBA" id="ARBA00022692"/>
    </source>
</evidence>
<dbReference type="Pfam" id="PF13103">
    <property type="entry name" value="TonB_2"/>
    <property type="match status" value="2"/>
</dbReference>
<dbReference type="InterPro" id="IPR006260">
    <property type="entry name" value="TonB/TolA_C"/>
</dbReference>
<dbReference type="GO" id="GO:0098797">
    <property type="term" value="C:plasma membrane protein complex"/>
    <property type="evidence" value="ECO:0007669"/>
    <property type="project" value="TreeGrafter"/>
</dbReference>
<reference evidence="6" key="1">
    <citation type="submission" date="2020-06" db="EMBL/GenBank/DDBJ databases">
        <authorList>
            <person name="Dong N."/>
        </authorList>
    </citation>
    <scope>NUCLEOTIDE SEQUENCE</scope>
    <source>
        <strain evidence="6">DF49-4</strain>
    </source>
</reference>
<evidence type="ECO:0000256" key="3">
    <source>
        <dbReference type="ARBA" id="ARBA00022989"/>
    </source>
</evidence>
<feature type="signal peptide" evidence="5">
    <location>
        <begin position="1"/>
        <end position="21"/>
    </location>
</feature>
<keyword evidence="3" id="KW-1133">Transmembrane helix</keyword>
<evidence type="ECO:0000256" key="1">
    <source>
        <dbReference type="ARBA" id="ARBA00004167"/>
    </source>
</evidence>
<feature type="chain" id="PRO_5044301499" evidence="5">
    <location>
        <begin position="22"/>
        <end position="253"/>
    </location>
</feature>
<dbReference type="Gene3D" id="3.30.1150.10">
    <property type="match status" value="2"/>
</dbReference>
<dbReference type="PANTHER" id="PTHR33446:SF2">
    <property type="entry name" value="PROTEIN TONB"/>
    <property type="match status" value="1"/>
</dbReference>
<keyword evidence="5" id="KW-0732">Signal</keyword>
<dbReference type="InterPro" id="IPR051045">
    <property type="entry name" value="TonB-dependent_transducer"/>
</dbReference>
<keyword evidence="4" id="KW-0472">Membrane</keyword>
<reference evidence="6" key="2">
    <citation type="journal article" date="2022" name="Sci. Total Environ.">
        <title>Prevalence, transmission, and molecular epidemiology of tet(X)-positive bacteria among humans, animals, and environmental niches in China: An epidemiological, and genomic-based study.</title>
        <authorList>
            <person name="Dong N."/>
            <person name="Zeng Y."/>
            <person name="Cai C."/>
            <person name="Sun C."/>
            <person name="Lu J."/>
            <person name="Liu C."/>
            <person name="Zhou H."/>
            <person name="Sun Q."/>
            <person name="Shu L."/>
            <person name="Wang H."/>
            <person name="Wang Y."/>
            <person name="Wang S."/>
            <person name="Wu C."/>
            <person name="Chan E.W."/>
            <person name="Chen G."/>
            <person name="Shen Z."/>
            <person name="Chen S."/>
            <person name="Zhang R."/>
        </authorList>
    </citation>
    <scope>NUCLEOTIDE SEQUENCE</scope>
    <source>
        <strain evidence="6">DF49-4</strain>
    </source>
</reference>
<evidence type="ECO:0000256" key="4">
    <source>
        <dbReference type="ARBA" id="ARBA00023136"/>
    </source>
</evidence>
<evidence type="ECO:0000313" key="7">
    <source>
        <dbReference type="Proteomes" id="UP001174419"/>
    </source>
</evidence>
<dbReference type="Proteomes" id="UP001174419">
    <property type="component" value="Unassembled WGS sequence"/>
</dbReference>
<dbReference type="EMBL" id="JACANG010000027">
    <property type="protein sequence ID" value="MDM1719764.1"/>
    <property type="molecule type" value="Genomic_DNA"/>
</dbReference>
<comment type="subcellular location">
    <subcellularLocation>
        <location evidence="1">Membrane</location>
        <topology evidence="1">Single-pass membrane protein</topology>
    </subcellularLocation>
</comment>
<name>A0AB35M1Z5_9GAMM</name>
<dbReference type="PANTHER" id="PTHR33446">
    <property type="entry name" value="PROTEIN TONB-RELATED"/>
    <property type="match status" value="1"/>
</dbReference>
<gene>
    <name evidence="6" type="ORF">HX110_11680</name>
</gene>